<evidence type="ECO:0000256" key="13">
    <source>
        <dbReference type="RuleBase" id="RU364064"/>
    </source>
</evidence>
<dbReference type="PANTHER" id="PTHR43371:SF1">
    <property type="entry name" value="RIBONUCLEOSIDE-DIPHOSPHATE REDUCTASE"/>
    <property type="match status" value="1"/>
</dbReference>
<keyword evidence="10 13" id="KW-0170">Cobalt</keyword>
<dbReference type="EMBL" id="QUAJ01000007">
    <property type="protein sequence ID" value="REI41849.1"/>
    <property type="molecule type" value="Genomic_DNA"/>
</dbReference>
<dbReference type="Gene3D" id="3.20.70.20">
    <property type="match status" value="1"/>
</dbReference>
<evidence type="ECO:0000313" key="16">
    <source>
        <dbReference type="EMBL" id="REI41849.1"/>
    </source>
</evidence>
<dbReference type="InterPro" id="IPR000788">
    <property type="entry name" value="RNR_lg_C"/>
</dbReference>
<evidence type="ECO:0000256" key="7">
    <source>
        <dbReference type="ARBA" id="ARBA00022741"/>
    </source>
</evidence>
<dbReference type="SUPFAM" id="SSF51998">
    <property type="entry name" value="PFL-like glycyl radical enzymes"/>
    <property type="match status" value="1"/>
</dbReference>
<evidence type="ECO:0000259" key="14">
    <source>
        <dbReference type="Pfam" id="PF02867"/>
    </source>
</evidence>
<evidence type="ECO:0000256" key="4">
    <source>
        <dbReference type="ARBA" id="ARBA00014409"/>
    </source>
</evidence>
<dbReference type="InterPro" id="IPR024434">
    <property type="entry name" value="TSCPD_dom"/>
</dbReference>
<dbReference type="Pfam" id="PF12637">
    <property type="entry name" value="TSCPD"/>
    <property type="match status" value="1"/>
</dbReference>
<keyword evidence="6 13" id="KW-0237">DNA synthesis</keyword>
<evidence type="ECO:0000256" key="3">
    <source>
        <dbReference type="ARBA" id="ARBA00012274"/>
    </source>
</evidence>
<feature type="domain" description="TSCPD" evidence="15">
    <location>
        <begin position="585"/>
        <end position="688"/>
    </location>
</feature>
<keyword evidence="7 13" id="KW-0547">Nucleotide-binding</keyword>
<gene>
    <name evidence="16" type="ORF">DYH56_05395</name>
</gene>
<sequence length="750" mass="84490">MNEIKWLGEENILGQDIWRKKYKYNDETFKEWLDRISNDDPLLKEAIVNKEFIFAGRILANRGLHKLGRKITYSNCYVLTPPEDNLESIFETAKKLARTFSYGGGCGIDISNLRPRGTTVNNSAMETTGSVSFMDLYNLTTEIIGQNGRRGALMLSLSIDHPDICDFIKIKGDLSKVQKANISVRMTDEFMEKVKKDELFTLKFEVLDTDQVVEKEVRAKELFKELARQNWNYAEPGMLFWDRISNWNLLSEDENFEFAGTNPCAEEPLPAGGSCLLGSLILPSFLNERKDEFDFERLKKAVRIGVRALNNVLDEGLPLHPLEEQRESVADWRQIGLGILGVGDLLIHLDLRYGSPESIEFCDTLGKIIIIEALKESALLAKESGSYPKFDLETILKSPFLIENSDEEVMELIKKYGLRNSQLLTIAPTGSIGTMLQISTGIEPNFAFSYTRKTESLHGEDVFYEVFAPIARRYMERYDIQNVEDLPESFITAQNLDPVERLEMQAAWQNRIDASISSTVNLINKTTTEEVENIYLKAWELGLKGVTVYRSGCAREGILTLEDEAAEETAKLSRGELKRIAEDTIYYPKNLRIGCGKLKVMIGYSPSENKIQDLYVIRSGSGGCEKNIQAVAIFMSGMLRLGGNLFMLEKSIEGISGCPAFAGGNAVGRKLSKGDTCPLAILNILKEFEDEMGLKDYEAAQVFIKQKEEKFNEEVDELHRHEAICPECGEKLEISGGCYSCRACGYSKCD</sequence>
<evidence type="ECO:0000256" key="6">
    <source>
        <dbReference type="ARBA" id="ARBA00022634"/>
    </source>
</evidence>
<dbReference type="Pfam" id="PF02867">
    <property type="entry name" value="Ribonuc_red_lgC"/>
    <property type="match status" value="1"/>
</dbReference>
<dbReference type="NCBIfam" id="TIGR02504">
    <property type="entry name" value="NrdJ_Z"/>
    <property type="match status" value="1"/>
</dbReference>
<accession>A0ABX9KI61</accession>
<comment type="caution">
    <text evidence="16">The sequence shown here is derived from an EMBL/GenBank/DDBJ whole genome shotgun (WGS) entry which is preliminary data.</text>
</comment>
<comment type="catalytic activity">
    <reaction evidence="12 13">
        <text>a 2'-deoxyribonucleoside 5'-diphosphate + [thioredoxin]-disulfide + H2O = a ribonucleoside 5'-diphosphate + [thioredoxin]-dithiol</text>
        <dbReference type="Rhea" id="RHEA:23252"/>
        <dbReference type="Rhea" id="RHEA-COMP:10698"/>
        <dbReference type="Rhea" id="RHEA-COMP:10700"/>
        <dbReference type="ChEBI" id="CHEBI:15377"/>
        <dbReference type="ChEBI" id="CHEBI:29950"/>
        <dbReference type="ChEBI" id="CHEBI:50058"/>
        <dbReference type="ChEBI" id="CHEBI:57930"/>
        <dbReference type="ChEBI" id="CHEBI:73316"/>
        <dbReference type="EC" id="1.17.4.1"/>
    </reaction>
</comment>
<keyword evidence="9" id="KW-1015">Disulfide bond</keyword>
<organism evidence="16 17">
    <name type="scientific">Psychrilyobacter piezotolerans</name>
    <dbReference type="NCBI Taxonomy" id="2293438"/>
    <lineage>
        <taxon>Bacteria</taxon>
        <taxon>Fusobacteriati</taxon>
        <taxon>Fusobacteriota</taxon>
        <taxon>Fusobacteriia</taxon>
        <taxon>Fusobacteriales</taxon>
        <taxon>Fusobacteriaceae</taxon>
        <taxon>Psychrilyobacter</taxon>
    </lineage>
</organism>
<proteinExistence type="inferred from homology"/>
<evidence type="ECO:0000256" key="12">
    <source>
        <dbReference type="ARBA" id="ARBA00047754"/>
    </source>
</evidence>
<evidence type="ECO:0000256" key="2">
    <source>
        <dbReference type="ARBA" id="ARBA00007405"/>
    </source>
</evidence>
<dbReference type="EC" id="1.17.4.1" evidence="3 13"/>
<dbReference type="Proteomes" id="UP000263486">
    <property type="component" value="Unassembled WGS sequence"/>
</dbReference>
<dbReference type="PRINTS" id="PR01183">
    <property type="entry name" value="RIBORDTASEM1"/>
</dbReference>
<evidence type="ECO:0000256" key="8">
    <source>
        <dbReference type="ARBA" id="ARBA00023002"/>
    </source>
</evidence>
<dbReference type="PANTHER" id="PTHR43371">
    <property type="entry name" value="VITAMIN B12-DEPENDENT RIBONUCLEOTIDE REDUCTASE"/>
    <property type="match status" value="1"/>
</dbReference>
<evidence type="ECO:0000256" key="10">
    <source>
        <dbReference type="ARBA" id="ARBA00023285"/>
    </source>
</evidence>
<evidence type="ECO:0000313" key="17">
    <source>
        <dbReference type="Proteomes" id="UP000263486"/>
    </source>
</evidence>
<evidence type="ECO:0000256" key="9">
    <source>
        <dbReference type="ARBA" id="ARBA00023157"/>
    </source>
</evidence>
<name>A0ABX9KI61_9FUSO</name>
<protein>
    <recommendedName>
        <fullName evidence="4 13">Vitamin B12-dependent ribonucleotide reductase</fullName>
        <ecNumber evidence="3 13">1.17.4.1</ecNumber>
    </recommendedName>
</protein>
<keyword evidence="5 13" id="KW-0846">Cobalamin</keyword>
<evidence type="ECO:0000256" key="5">
    <source>
        <dbReference type="ARBA" id="ARBA00022628"/>
    </source>
</evidence>
<evidence type="ECO:0000256" key="1">
    <source>
        <dbReference type="ARBA" id="ARBA00001922"/>
    </source>
</evidence>
<keyword evidence="8 13" id="KW-0560">Oxidoreductase</keyword>
<comment type="cofactor">
    <cofactor evidence="1 13">
        <name>adenosylcob(III)alamin</name>
        <dbReference type="ChEBI" id="CHEBI:18408"/>
    </cofactor>
</comment>
<dbReference type="GO" id="GO:0004748">
    <property type="term" value="F:ribonucleoside-diphosphate reductase activity, thioredoxin disulfide as acceptor"/>
    <property type="evidence" value="ECO:0007669"/>
    <property type="project" value="UniProtKB-EC"/>
</dbReference>
<dbReference type="CDD" id="cd02888">
    <property type="entry name" value="RNR_II_dimer"/>
    <property type="match status" value="1"/>
</dbReference>
<evidence type="ECO:0000259" key="15">
    <source>
        <dbReference type="Pfam" id="PF12637"/>
    </source>
</evidence>
<evidence type="ECO:0000256" key="11">
    <source>
        <dbReference type="ARBA" id="ARBA00025437"/>
    </source>
</evidence>
<keyword evidence="17" id="KW-1185">Reference proteome</keyword>
<dbReference type="RefSeq" id="WP_114641846.1">
    <property type="nucleotide sequence ID" value="NZ_JAACIO010000006.1"/>
</dbReference>
<comment type="similarity">
    <text evidence="2 13">Belongs to the ribonucleoside diphosphate reductase class-2 family.</text>
</comment>
<feature type="domain" description="Ribonucleotide reductase large subunit C-terminal" evidence="14">
    <location>
        <begin position="74"/>
        <end position="549"/>
    </location>
</feature>
<dbReference type="InterPro" id="IPR013344">
    <property type="entry name" value="RNR_NrdJ/NrdZ"/>
</dbReference>
<comment type="function">
    <text evidence="11 13">Catalyzes the reduction of ribonucleotides to deoxyribonucleotides. May function to provide a pool of deoxyribonucleotide precursors for DNA repair during oxygen limitation and/or for immediate growth after restoration of oxygen.</text>
</comment>
<dbReference type="InterPro" id="IPR050862">
    <property type="entry name" value="RdRp_reductase_class-2"/>
</dbReference>
<reference evidence="16 17" key="1">
    <citation type="submission" date="2018-08" db="EMBL/GenBank/DDBJ databases">
        <title>Draft genome sequence of Psychrilyobacter sp. strain SD5 isolated from Black Sea water.</title>
        <authorList>
            <person name="Yadav S."/>
            <person name="Villanueva L."/>
            <person name="Damste J.S.S."/>
        </authorList>
    </citation>
    <scope>NUCLEOTIDE SEQUENCE [LARGE SCALE GENOMIC DNA]</scope>
    <source>
        <strain evidence="16 17">SD5</strain>
    </source>
</reference>